<dbReference type="InterPro" id="IPR019614">
    <property type="entry name" value="SAM-dep_methyl-trfase"/>
</dbReference>
<keyword evidence="3" id="KW-0949">S-adenosyl-L-methionine</keyword>
<dbReference type="InterPro" id="IPR029063">
    <property type="entry name" value="SAM-dependent_MTases_sf"/>
</dbReference>
<name>A0ABM7RII5_9BACT</name>
<accession>A0ABM7RII5</accession>
<keyword evidence="6" id="KW-1185">Reference proteome</keyword>
<evidence type="ECO:0000313" key="6">
    <source>
        <dbReference type="Proteomes" id="UP001374893"/>
    </source>
</evidence>
<protein>
    <recommendedName>
        <fullName evidence="4">S-adenosylmethionine-dependent methyltransferase domain-containing protein</fullName>
    </recommendedName>
</protein>
<evidence type="ECO:0000256" key="2">
    <source>
        <dbReference type="ARBA" id="ARBA00022679"/>
    </source>
</evidence>
<evidence type="ECO:0000256" key="1">
    <source>
        <dbReference type="ARBA" id="ARBA00022603"/>
    </source>
</evidence>
<sequence length="309" mass="34631">MLAGISGMATPPMRQLLSEAIARRAPLPDAATDAFRVFDGIGDGLRDLEIDEFAGRWLVSTRDRRLPDGALDAFRESGRSIYHKRLDQQQKESPEHLCGPEQDEPFVARENGLNYEISFQSGYSQGIFLDQRDNRLRLREESTSGPTLLNTFAYTGAFSVSAAAAGAETTTLDLSQPYLDWAKRNMLLNGIDPATQHFCKGDTFHWLRRFAKQGRKFDSIVLDPPTFSRDKDGKVFRVEKDYTRLVALAAACLEKGGRLLACTNCRQLTDRAFESQVRAGFDRPVRIESSPMPPDFTAPPYLKSLWVMG</sequence>
<dbReference type="EMBL" id="AP024702">
    <property type="protein sequence ID" value="BCX49785.1"/>
    <property type="molecule type" value="Genomic_DNA"/>
</dbReference>
<evidence type="ECO:0000256" key="3">
    <source>
        <dbReference type="ARBA" id="ARBA00022691"/>
    </source>
</evidence>
<evidence type="ECO:0000313" key="5">
    <source>
        <dbReference type="EMBL" id="BCX49785.1"/>
    </source>
</evidence>
<dbReference type="PANTHER" id="PTHR43042:SF3">
    <property type="entry name" value="RIBOSOMAL RNA LARGE SUBUNIT METHYLTRANSFERASE YWBD-RELATED"/>
    <property type="match status" value="1"/>
</dbReference>
<dbReference type="Proteomes" id="UP001374893">
    <property type="component" value="Chromosome"/>
</dbReference>
<dbReference type="Gene3D" id="3.30.750.80">
    <property type="entry name" value="RNA methyltransferase domain (HRMD) like"/>
    <property type="match status" value="1"/>
</dbReference>
<organism evidence="5 6">
    <name type="scientific">Haloferula helveola</name>
    <dbReference type="NCBI Taxonomy" id="490095"/>
    <lineage>
        <taxon>Bacteria</taxon>
        <taxon>Pseudomonadati</taxon>
        <taxon>Verrucomicrobiota</taxon>
        <taxon>Verrucomicrobiia</taxon>
        <taxon>Verrucomicrobiales</taxon>
        <taxon>Verrucomicrobiaceae</taxon>
        <taxon>Haloferula</taxon>
    </lineage>
</organism>
<dbReference type="SUPFAM" id="SSF53335">
    <property type="entry name" value="S-adenosyl-L-methionine-dependent methyltransferases"/>
    <property type="match status" value="1"/>
</dbReference>
<feature type="domain" description="S-adenosylmethionine-dependent methyltransferase" evidence="4">
    <location>
        <begin position="94"/>
        <end position="275"/>
    </location>
</feature>
<keyword evidence="2" id="KW-0808">Transferase</keyword>
<keyword evidence="1" id="KW-0489">Methyltransferase</keyword>
<reference evidence="5 6" key="1">
    <citation type="submission" date="2021-06" db="EMBL/GenBank/DDBJ databases">
        <title>Complete genome of Haloferula helveola possessing various polysaccharide degrading enzymes.</title>
        <authorList>
            <person name="Takami H."/>
            <person name="Huang C."/>
            <person name="Hamasaki K."/>
        </authorList>
    </citation>
    <scope>NUCLEOTIDE SEQUENCE [LARGE SCALE GENOMIC DNA]</scope>
    <source>
        <strain evidence="5 6">CN-1</strain>
    </source>
</reference>
<dbReference type="Pfam" id="PF10672">
    <property type="entry name" value="Methyltrans_SAM"/>
    <property type="match status" value="1"/>
</dbReference>
<evidence type="ECO:0000259" key="4">
    <source>
        <dbReference type="Pfam" id="PF10672"/>
    </source>
</evidence>
<gene>
    <name evidence="5" type="ORF">HAHE_36930</name>
</gene>
<proteinExistence type="predicted"/>
<dbReference type="Gene3D" id="3.40.50.150">
    <property type="entry name" value="Vaccinia Virus protein VP39"/>
    <property type="match status" value="1"/>
</dbReference>
<dbReference type="PANTHER" id="PTHR43042">
    <property type="entry name" value="SAM-DEPENDENT METHYLTRANSFERASE"/>
    <property type="match status" value="1"/>
</dbReference>